<reference evidence="11 12" key="1">
    <citation type="submission" date="2020-08" db="EMBL/GenBank/DDBJ databases">
        <title>Acidobacteriota in marine sediments use diverse sulfur dissimilation pathways.</title>
        <authorList>
            <person name="Wasmund K."/>
        </authorList>
    </citation>
    <scope>NUCLEOTIDE SEQUENCE [LARGE SCALE GENOMIC DNA]</scope>
    <source>
        <strain evidence="11">MAG AM3-A</strain>
    </source>
</reference>
<gene>
    <name evidence="11" type="primary">pepT</name>
    <name evidence="11" type="ORF">IFJ97_02290</name>
</gene>
<dbReference type="InterPro" id="IPR036264">
    <property type="entry name" value="Bact_exopeptidase_dim_dom"/>
</dbReference>
<dbReference type="InterPro" id="IPR010161">
    <property type="entry name" value="Peptidase_M20B"/>
</dbReference>
<dbReference type="NCBIfam" id="NF009920">
    <property type="entry name" value="PRK13381.1"/>
    <property type="match status" value="1"/>
</dbReference>
<evidence type="ECO:0000256" key="5">
    <source>
        <dbReference type="ARBA" id="ARBA00022833"/>
    </source>
</evidence>
<evidence type="ECO:0000256" key="8">
    <source>
        <dbReference type="PIRSR" id="PIRSR037215-1"/>
    </source>
</evidence>
<evidence type="ECO:0000256" key="7">
    <source>
        <dbReference type="NCBIfam" id="TIGR01882"/>
    </source>
</evidence>
<dbReference type="SUPFAM" id="SSF53187">
    <property type="entry name" value="Zn-dependent exopeptidases"/>
    <property type="match status" value="1"/>
</dbReference>
<comment type="cofactor">
    <cofactor evidence="9">
        <name>Zn(2+)</name>
        <dbReference type="ChEBI" id="CHEBI:29105"/>
    </cofactor>
    <text evidence="9">Binds 2 Zn(2+) ions per subunit.</text>
</comment>
<feature type="active site" description="Proton acceptor" evidence="8">
    <location>
        <position position="194"/>
    </location>
</feature>
<dbReference type="NCBIfam" id="NF003976">
    <property type="entry name" value="PRK05469.1"/>
    <property type="match status" value="1"/>
</dbReference>
<evidence type="ECO:0000313" key="12">
    <source>
        <dbReference type="Proteomes" id="UP000598633"/>
    </source>
</evidence>
<comment type="caution">
    <text evidence="11">The sequence shown here is derived from an EMBL/GenBank/DDBJ whole genome shotgun (WGS) entry which is preliminary data.</text>
</comment>
<dbReference type="EMBL" id="JACXWA010000037">
    <property type="protein sequence ID" value="MBD3870171.1"/>
    <property type="molecule type" value="Genomic_DNA"/>
</dbReference>
<dbReference type="PANTHER" id="PTHR42994:SF1">
    <property type="entry name" value="PEPTIDASE T"/>
    <property type="match status" value="1"/>
</dbReference>
<dbReference type="GO" id="GO:0008237">
    <property type="term" value="F:metallopeptidase activity"/>
    <property type="evidence" value="ECO:0007669"/>
    <property type="project" value="UniProtKB-KW"/>
</dbReference>
<keyword evidence="4 11" id="KW-0378">Hydrolase</keyword>
<dbReference type="AlphaFoldDB" id="A0A8J7C4B1"/>
<dbReference type="InterPro" id="IPR002933">
    <property type="entry name" value="Peptidase_M20"/>
</dbReference>
<dbReference type="GO" id="GO:0008270">
    <property type="term" value="F:zinc ion binding"/>
    <property type="evidence" value="ECO:0007669"/>
    <property type="project" value="InterPro"/>
</dbReference>
<evidence type="ECO:0000256" key="9">
    <source>
        <dbReference type="PIRSR" id="PIRSR037215-2"/>
    </source>
</evidence>
<comment type="similarity">
    <text evidence="1">Belongs to the peptidase M20B family.</text>
</comment>
<feature type="binding site" evidence="9">
    <location>
        <position position="160"/>
    </location>
    <ligand>
        <name>Zn(2+)</name>
        <dbReference type="ChEBI" id="CHEBI:29105"/>
        <label>2</label>
    </ligand>
</feature>
<protein>
    <recommendedName>
        <fullName evidence="7">Peptidase T</fullName>
        <ecNumber evidence="7">3.4.11.4</ecNumber>
    </recommendedName>
</protein>
<feature type="binding site" evidence="9">
    <location>
        <position position="399"/>
    </location>
    <ligand>
        <name>Zn(2+)</name>
        <dbReference type="ChEBI" id="CHEBI:29105"/>
        <label>2</label>
    </ligand>
</feature>
<evidence type="ECO:0000259" key="10">
    <source>
        <dbReference type="Pfam" id="PF07687"/>
    </source>
</evidence>
<evidence type="ECO:0000256" key="3">
    <source>
        <dbReference type="ARBA" id="ARBA00022723"/>
    </source>
</evidence>
<dbReference type="PANTHER" id="PTHR42994">
    <property type="entry name" value="PEPTIDASE T"/>
    <property type="match status" value="1"/>
</dbReference>
<dbReference type="Gene3D" id="3.40.630.10">
    <property type="entry name" value="Zn peptidases"/>
    <property type="match status" value="1"/>
</dbReference>
<accession>A0A8J7C4B1</accession>
<dbReference type="Proteomes" id="UP000598633">
    <property type="component" value="Unassembled WGS sequence"/>
</dbReference>
<dbReference type="NCBIfam" id="TIGR01882">
    <property type="entry name" value="peptidase-T"/>
    <property type="match status" value="1"/>
</dbReference>
<evidence type="ECO:0000256" key="2">
    <source>
        <dbReference type="ARBA" id="ARBA00022670"/>
    </source>
</evidence>
<dbReference type="InterPro" id="IPR011650">
    <property type="entry name" value="Peptidase_M20_dimer"/>
</dbReference>
<keyword evidence="5 9" id="KW-0862">Zinc</keyword>
<feature type="binding site" evidence="9">
    <location>
        <position position="160"/>
    </location>
    <ligand>
        <name>Zn(2+)</name>
        <dbReference type="ChEBI" id="CHEBI:29105"/>
        <label>1</label>
    </ligand>
</feature>
<dbReference type="EC" id="3.4.11.4" evidence="7"/>
<evidence type="ECO:0000313" key="11">
    <source>
        <dbReference type="EMBL" id="MBD3870171.1"/>
    </source>
</evidence>
<feature type="binding site" evidence="9">
    <location>
        <position position="217"/>
    </location>
    <ligand>
        <name>Zn(2+)</name>
        <dbReference type="ChEBI" id="CHEBI:29105"/>
        <label>1</label>
    </ligand>
</feature>
<dbReference type="Gene3D" id="3.30.70.360">
    <property type="match status" value="1"/>
</dbReference>
<keyword evidence="2" id="KW-0645">Protease</keyword>
<dbReference type="InterPro" id="IPR001261">
    <property type="entry name" value="ArgE/DapE_CS"/>
</dbReference>
<dbReference type="Pfam" id="PF07687">
    <property type="entry name" value="M20_dimer"/>
    <property type="match status" value="1"/>
</dbReference>
<dbReference type="Pfam" id="PF01546">
    <property type="entry name" value="Peptidase_M20"/>
    <property type="match status" value="1"/>
</dbReference>
<keyword evidence="6" id="KW-0482">Metalloprotease</keyword>
<feature type="binding site" evidence="9">
    <location>
        <position position="99"/>
    </location>
    <ligand>
        <name>Zn(2+)</name>
        <dbReference type="ChEBI" id="CHEBI:29105"/>
        <label>1</label>
    </ligand>
</feature>
<keyword evidence="3 9" id="KW-0479">Metal-binding</keyword>
<evidence type="ECO:0000256" key="6">
    <source>
        <dbReference type="ARBA" id="ARBA00023049"/>
    </source>
</evidence>
<organism evidence="11 12">
    <name type="scientific">Candidatus Sulfomarinibacter kjeldsenii</name>
    <dbReference type="NCBI Taxonomy" id="2885994"/>
    <lineage>
        <taxon>Bacteria</taxon>
        <taxon>Pseudomonadati</taxon>
        <taxon>Acidobacteriota</taxon>
        <taxon>Thermoanaerobaculia</taxon>
        <taxon>Thermoanaerobaculales</taxon>
        <taxon>Candidatus Sulfomarinibacteraceae</taxon>
        <taxon>Candidatus Sulfomarinibacter</taxon>
    </lineage>
</organism>
<feature type="binding site" evidence="9">
    <location>
        <position position="195"/>
    </location>
    <ligand>
        <name>Zn(2+)</name>
        <dbReference type="ChEBI" id="CHEBI:29105"/>
        <label>2</label>
    </ligand>
</feature>
<feature type="domain" description="Peptidase M20 dimerisation" evidence="10">
    <location>
        <begin position="228"/>
        <end position="280"/>
    </location>
</feature>
<evidence type="ECO:0000256" key="4">
    <source>
        <dbReference type="ARBA" id="ARBA00022801"/>
    </source>
</evidence>
<dbReference type="SUPFAM" id="SSF55031">
    <property type="entry name" value="Bacterial exopeptidase dimerisation domain"/>
    <property type="match status" value="1"/>
</dbReference>
<feature type="active site" evidence="8">
    <location>
        <position position="101"/>
    </location>
</feature>
<evidence type="ECO:0000256" key="1">
    <source>
        <dbReference type="ARBA" id="ARBA00009692"/>
    </source>
</evidence>
<dbReference type="GO" id="GO:0006508">
    <property type="term" value="P:proteolysis"/>
    <property type="evidence" value="ECO:0007669"/>
    <property type="project" value="UniProtKB-UniRule"/>
</dbReference>
<keyword evidence="11" id="KW-0031">Aminopeptidase</keyword>
<dbReference type="GO" id="GO:0045148">
    <property type="term" value="F:tripeptide aminopeptidase activity"/>
    <property type="evidence" value="ECO:0007669"/>
    <property type="project" value="UniProtKB-UniRule"/>
</dbReference>
<dbReference type="PROSITE" id="PS00759">
    <property type="entry name" value="ARGE_DAPE_CPG2_2"/>
    <property type="match status" value="1"/>
</dbReference>
<proteinExistence type="inferred from homology"/>
<name>A0A8J7C4B1_9BACT</name>
<sequence length="429" mass="47822">MIRRCPVTATLDPQYRQPLMDRFLRYVKVDTGSDEASESSPTTEKQKDLSRMLAEELKELGCEDAEMNEWGYVFATVPENLPGDHPAAGKVPTIGLIAHVDTYFGTSGKDVKPQIIESYKGDDIRLNDEQVLKTEENPNLAKCVGHTVIHTDGSTLLGADDKAGVAEIMTAIAWLKDHPEFEHGPIRIAFTTDEEVGRGTEHFDVEAFGADYAYTLDGSDLGEIEDETFSADTANVTVVGHDVHPGYAKDKLVNALRVTAAIIEAIDERWLPETTEKREPYLHPYIASGDVTKVDLKVLVRAFSVEKLNEREDHLKEVIAKVGERFPKAKISVEFDESYRNMSYKIREDPKVLDYALEAVERLGVTPIRQAIRGGTDGARLSYMGLLTPNVWAGGQNFHSVREWVSLEWMGAAVLATLEILKVWVEKSE</sequence>
<dbReference type="GO" id="GO:0006518">
    <property type="term" value="P:peptide metabolic process"/>
    <property type="evidence" value="ECO:0007669"/>
    <property type="project" value="InterPro"/>
</dbReference>
<dbReference type="GO" id="GO:0005829">
    <property type="term" value="C:cytosol"/>
    <property type="evidence" value="ECO:0007669"/>
    <property type="project" value="TreeGrafter"/>
</dbReference>
<dbReference type="PIRSF" id="PIRSF037215">
    <property type="entry name" value="Peptidase_M20B"/>
    <property type="match status" value="1"/>
</dbReference>